<dbReference type="EMBL" id="MPGH01000100">
    <property type="protein sequence ID" value="OLN87353.1"/>
    <property type="molecule type" value="Genomic_DNA"/>
</dbReference>
<name>A0A1Q8RT58_9PEZI</name>
<keyword evidence="3" id="KW-1185">Reference proteome</keyword>
<evidence type="ECO:0000256" key="1">
    <source>
        <dbReference type="SAM" id="MobiDB-lite"/>
    </source>
</evidence>
<organism evidence="2 3">
    <name type="scientific">Colletotrichum chlorophyti</name>
    <dbReference type="NCBI Taxonomy" id="708187"/>
    <lineage>
        <taxon>Eukaryota</taxon>
        <taxon>Fungi</taxon>
        <taxon>Dikarya</taxon>
        <taxon>Ascomycota</taxon>
        <taxon>Pezizomycotina</taxon>
        <taxon>Sordariomycetes</taxon>
        <taxon>Hypocreomycetidae</taxon>
        <taxon>Glomerellales</taxon>
        <taxon>Glomerellaceae</taxon>
        <taxon>Colletotrichum</taxon>
    </lineage>
</organism>
<feature type="region of interest" description="Disordered" evidence="1">
    <location>
        <begin position="15"/>
        <end position="44"/>
    </location>
</feature>
<dbReference type="AlphaFoldDB" id="A0A1Q8RT58"/>
<reference evidence="2 3" key="1">
    <citation type="submission" date="2016-11" db="EMBL/GenBank/DDBJ databases">
        <title>Draft Genome Assembly of Colletotrichum chlorophyti a pathogen of herbaceous plants.</title>
        <authorList>
            <person name="Gan P."/>
            <person name="Narusaka M."/>
            <person name="Tsushima A."/>
            <person name="Narusaka Y."/>
            <person name="Takano Y."/>
            <person name="Shirasu K."/>
        </authorList>
    </citation>
    <scope>NUCLEOTIDE SEQUENCE [LARGE SCALE GENOMIC DNA]</scope>
    <source>
        <strain evidence="2 3">NTL11</strain>
    </source>
</reference>
<evidence type="ECO:0000313" key="3">
    <source>
        <dbReference type="Proteomes" id="UP000186583"/>
    </source>
</evidence>
<sequence length="44" mass="5129">MYTTGAIHNICTLCNTPPRQAPPLHSREEPRRRRVVPTLRYTPQ</sequence>
<comment type="caution">
    <text evidence="2">The sequence shown here is derived from an EMBL/GenBank/DDBJ whole genome shotgun (WGS) entry which is preliminary data.</text>
</comment>
<protein>
    <submittedName>
        <fullName evidence="2">Uncharacterized protein</fullName>
    </submittedName>
</protein>
<proteinExistence type="predicted"/>
<gene>
    <name evidence="2" type="ORF">CCHL11_09303</name>
</gene>
<evidence type="ECO:0000313" key="2">
    <source>
        <dbReference type="EMBL" id="OLN87353.1"/>
    </source>
</evidence>
<accession>A0A1Q8RT58</accession>
<dbReference type="Proteomes" id="UP000186583">
    <property type="component" value="Unassembled WGS sequence"/>
</dbReference>